<evidence type="ECO:0000256" key="3">
    <source>
        <dbReference type="ARBA" id="ARBA00023242"/>
    </source>
</evidence>
<keyword evidence="3" id="KW-0539">Nucleus</keyword>
<feature type="compositionally biased region" description="Polar residues" evidence="4">
    <location>
        <begin position="1120"/>
        <end position="1132"/>
    </location>
</feature>
<dbReference type="InterPro" id="IPR014722">
    <property type="entry name" value="Rib_uL2_dom2"/>
</dbReference>
<keyword evidence="2" id="KW-0804">Transcription</keyword>
<feature type="compositionally biased region" description="Basic and acidic residues" evidence="4">
    <location>
        <begin position="568"/>
        <end position="578"/>
    </location>
</feature>
<feature type="domain" description="KOW" evidence="6">
    <location>
        <begin position="241"/>
        <end position="268"/>
    </location>
</feature>
<gene>
    <name evidence="8" type="primary">LOC113725759</name>
</gene>
<feature type="compositionally biased region" description="Basic and acidic residues" evidence="4">
    <location>
        <begin position="1427"/>
        <end position="1449"/>
    </location>
</feature>
<feature type="compositionally biased region" description="Gly residues" evidence="4">
    <location>
        <begin position="1413"/>
        <end position="1426"/>
    </location>
</feature>
<feature type="compositionally biased region" description="Polar residues" evidence="4">
    <location>
        <begin position="965"/>
        <end position="978"/>
    </location>
</feature>
<dbReference type="Gene3D" id="3.30.70.940">
    <property type="entry name" value="NusG, N-terminal domain"/>
    <property type="match status" value="1"/>
</dbReference>
<feature type="region of interest" description="Disordered" evidence="4">
    <location>
        <begin position="718"/>
        <end position="768"/>
    </location>
</feature>
<dbReference type="InterPro" id="IPR039659">
    <property type="entry name" value="SPT5"/>
</dbReference>
<dbReference type="InterPro" id="IPR006645">
    <property type="entry name" value="NGN-like_dom"/>
</dbReference>
<feature type="region of interest" description="Disordered" evidence="4">
    <location>
        <begin position="553"/>
        <end position="581"/>
    </location>
</feature>
<protein>
    <recommendedName>
        <fullName evidence="9">Protein RNA-directed DNA methylation 3-like</fullName>
    </recommendedName>
</protein>
<feature type="compositionally biased region" description="Gly residues" evidence="4">
    <location>
        <begin position="1340"/>
        <end position="1367"/>
    </location>
</feature>
<dbReference type="GO" id="GO:0006368">
    <property type="term" value="P:transcription elongation by RNA polymerase II"/>
    <property type="evidence" value="ECO:0007669"/>
    <property type="project" value="TreeGrafter"/>
</dbReference>
<dbReference type="InterPro" id="IPR005824">
    <property type="entry name" value="KOW"/>
</dbReference>
<dbReference type="Proteomes" id="UP001652660">
    <property type="component" value="Chromosome 2c"/>
</dbReference>
<feature type="compositionally biased region" description="Basic and acidic residues" evidence="4">
    <location>
        <begin position="1255"/>
        <end position="1267"/>
    </location>
</feature>
<proteinExistence type="predicted"/>
<feature type="compositionally biased region" description="Basic and acidic residues" evidence="4">
    <location>
        <begin position="1290"/>
        <end position="1323"/>
    </location>
</feature>
<dbReference type="CDD" id="cd06084">
    <property type="entry name" value="KOW_Spt5_4"/>
    <property type="match status" value="1"/>
</dbReference>
<dbReference type="GO" id="GO:0003729">
    <property type="term" value="F:mRNA binding"/>
    <property type="evidence" value="ECO:0007669"/>
    <property type="project" value="TreeGrafter"/>
</dbReference>
<feature type="compositionally biased region" description="Low complexity" evidence="4">
    <location>
        <begin position="1012"/>
        <end position="1105"/>
    </location>
</feature>
<dbReference type="InterPro" id="IPR036735">
    <property type="entry name" value="NGN_dom_sf"/>
</dbReference>
<evidence type="ECO:0000256" key="1">
    <source>
        <dbReference type="ARBA" id="ARBA00004123"/>
    </source>
</evidence>
<feature type="compositionally biased region" description="Polar residues" evidence="4">
    <location>
        <begin position="1705"/>
        <end position="1723"/>
    </location>
</feature>
<dbReference type="InterPro" id="IPR005100">
    <property type="entry name" value="NGN-domain"/>
</dbReference>
<dbReference type="SMART" id="SM00739">
    <property type="entry name" value="KOW"/>
    <property type="match status" value="3"/>
</dbReference>
<feature type="domain" description="KOW" evidence="6">
    <location>
        <begin position="584"/>
        <end position="611"/>
    </location>
</feature>
<feature type="compositionally biased region" description="Low complexity" evidence="4">
    <location>
        <begin position="1385"/>
        <end position="1398"/>
    </location>
</feature>
<feature type="compositionally biased region" description="Polar residues" evidence="4">
    <location>
        <begin position="899"/>
        <end position="958"/>
    </location>
</feature>
<feature type="compositionally biased region" description="Basic and acidic residues" evidence="4">
    <location>
        <begin position="1"/>
        <end position="13"/>
    </location>
</feature>
<sequence length="1773" mass="188307">MAPSAKGKEKVIDGGKGSSGKRKRNIGGGDDGKTGGRKRKNRGVLQFFDDAAYEVDEDDASDDSFFDDDSLEDEFDTAAAAMQFQSEPSRAPFLPFVPKVEEPTEEELEKMLQERYKPGSTFVTYAEDNYESKRTVEMPEHCPSVKDPIIWKVKCMVGRERHSAFCLMQKYVDLQFLGKKLQIISAFTIDHVKGFIYIEAEKQCDINEACNGLCSIYSSRVAPVPKEDINHLFSVKNKSNGISEGMWARVKNGKYKGDLAQVVAVNSARKKVTVKLIPRIDLKALAEKFGRGITANRTANPAPRLISNSELEEFRPLIQCRRDRDTNKVFEVLDGMMLKDGYLYKKVSIDSLSFWGVTPTEDELLKFEPSRNEEYNDLEWLSQLYGEQKKKRPLFSDKGGGKGEGSSMPSLDTDFEVHDLVFFGRKDFGVVIGTEKDEIFKIIKEGSEGPVVVTIPRKELKNAAFDKKLFTALDQKMKNISINDRVRVLDGPMKDREGIVKKIYRGIIFLYNETVEENSGYICFKAQLCEKVELPGEARNEKGGEQETVVFGDFASSPKSPLSPKQSDQGRDGSRNFNRENNTMFSVGQSLRIRVGPLKGYLCRVLAIRRSDITVKLDSQHKILTVKCEHLAEVRAKSSGISLGEESDSLRPFDLLGTQDGSTDWLDGTAKATGGGNWNAEGFSTERSSWPAFPVSNSSLWTEAQSSNPLISVDEANKGHSSWEVKPTPSQGPSWGAAAAARQTSGDGGQVANWGNKEDSSKKGAFSTSFVGNASDSWGKALESVHQSTTQEPKEDSWGQAAENLSIKDDSSGSKSAWNASGVAPEKPTMGWGNANGGSDQPDANAWNKVTTSNTHETGNWQSTRKDGEGAGDESAWNQSARVIDGGSSWNKQDGESFGNKQIGGSSWNKPDGGSTSQSKQGGESSWSKLDGGSTSQSKQGGESSWSKLDGGSTSQSKPDGGSGTWSKQDGGSNSQGKLNGGSGSWSKLDGVSGSWSKPDGGSSSWSKPDRGSSSQSKQGGESSWSKPDGGSSSWSKPDGGFSSWSKPDGGSSSLSKQGGESSWSKPGGGSSSWSKPDGGSSSRSKQGGESSWSNPDGGSNSWSRPGGGSSSWSKPDRGSTWSKQGHGSSWSKPDGGSASWSKEVGSTENKGDTDQGGSWGRSESFGGARGSGGRSGRGGRGGRGQFGRGRSFGQGETSNWAKGNTDEHGFSGDASKGNHSSWNSGRADSWDKNVSTAGDKESGWGKPNASGDNGESKWRGATKDTGEWGGKSHTGWNGGRANDQNESSDWQKKDKSWYQKSDDSKMDVEAGKDDPWNSKKTLEGGSTSGWGQSKSGGATDAGGGSSSGWGQSKWGGAGDAGGGSSSGWGQSKWSGETEAGGKQNSWSSKSNWNSDNNFGSNEGQNDTFDNQGRGGNWRGGRGGRWGQDRDGFGRRGSERGDFEGRSDRGGFGGRGRSGRGGFGGRGRSDRGDFGDFGGRGGSDRGGFRGRGGFGGRGRGRRDDWNKNDSDQVKSYRYNMSNKDVDWKSSSGGGNWNDGDRDKGQWQSAYSGWVAAGGGDSAQAGGWNEGNDNAGGSWDDGVHGKGQWQSGNSGCAAVGGRDSAQAGGWNKGSNSAGGIGAQSSGWNHGAKDVASGDKPNSGKNGSCSNAGGWVSNNSGGNWQAGDTNQWQGAGSDGNKSKEPAESGDIEQAGGCTGGLDLSKDVSGSDTNSGCWNSQNNNWKTSNSSGGATSSSWNQPAMGKGEGAGTADAWGKAPASSWGQAKDGNDKGGW</sequence>
<evidence type="ECO:0000313" key="7">
    <source>
        <dbReference type="Proteomes" id="UP001652660"/>
    </source>
</evidence>
<dbReference type="GO" id="GO:0032044">
    <property type="term" value="C:DSIF complex"/>
    <property type="evidence" value="ECO:0007669"/>
    <property type="project" value="TreeGrafter"/>
</dbReference>
<dbReference type="CDD" id="cd09888">
    <property type="entry name" value="NGN_Euk"/>
    <property type="match status" value="1"/>
</dbReference>
<dbReference type="RefSeq" id="XP_027104908.2">
    <property type="nucleotide sequence ID" value="XM_027249107.2"/>
</dbReference>
<dbReference type="GO" id="GO:0006357">
    <property type="term" value="P:regulation of transcription by RNA polymerase II"/>
    <property type="evidence" value="ECO:0007669"/>
    <property type="project" value="InterPro"/>
</dbReference>
<dbReference type="Pfam" id="PF23037">
    <property type="entry name" value="KOWx_SPT5"/>
    <property type="match status" value="1"/>
</dbReference>
<feature type="domain" description="NusG-like N-terminal" evidence="5">
    <location>
        <begin position="147"/>
        <end position="236"/>
    </location>
</feature>
<dbReference type="InterPro" id="IPR041973">
    <property type="entry name" value="KOW_Spt5_1"/>
</dbReference>
<feature type="region of interest" description="Disordered" evidence="4">
    <location>
        <begin position="1"/>
        <end position="42"/>
    </location>
</feature>
<dbReference type="InterPro" id="IPR041977">
    <property type="entry name" value="KOW_Spt5_4"/>
</dbReference>
<dbReference type="CDD" id="cd06081">
    <property type="entry name" value="KOW_Spt5_1"/>
    <property type="match status" value="1"/>
</dbReference>
<dbReference type="PANTHER" id="PTHR11125">
    <property type="entry name" value="SUPPRESSOR OF TY 5"/>
    <property type="match status" value="1"/>
</dbReference>
<evidence type="ECO:0000259" key="5">
    <source>
        <dbReference type="SMART" id="SM00738"/>
    </source>
</evidence>
<feature type="compositionally biased region" description="Low complexity" evidence="4">
    <location>
        <begin position="556"/>
        <end position="567"/>
    </location>
</feature>
<reference evidence="8" key="2">
    <citation type="submission" date="2025-08" db="UniProtKB">
        <authorList>
            <consortium name="RefSeq"/>
        </authorList>
    </citation>
    <scope>IDENTIFICATION</scope>
    <source>
        <tissue evidence="8">Leaves</tissue>
    </source>
</reference>
<evidence type="ECO:0000256" key="2">
    <source>
        <dbReference type="ARBA" id="ARBA00023163"/>
    </source>
</evidence>
<comment type="subcellular location">
    <subcellularLocation>
        <location evidence="1">Nucleus</location>
    </subcellularLocation>
</comment>
<dbReference type="GO" id="GO:0032784">
    <property type="term" value="P:regulation of DNA-templated transcription elongation"/>
    <property type="evidence" value="ECO:0007669"/>
    <property type="project" value="InterPro"/>
</dbReference>
<keyword evidence="7" id="KW-1185">Reference proteome</keyword>
<dbReference type="PANTHER" id="PTHR11125:SF8">
    <property type="entry name" value="PROTEIN RNA-DIRECTED DNA METHYLATION 3"/>
    <property type="match status" value="1"/>
</dbReference>
<feature type="compositionally biased region" description="Polar residues" evidence="4">
    <location>
        <begin position="1399"/>
        <end position="1410"/>
    </location>
</feature>
<feature type="compositionally biased region" description="Polar residues" evidence="4">
    <location>
        <begin position="1218"/>
        <end position="1237"/>
    </location>
</feature>
<dbReference type="Pfam" id="PF03439">
    <property type="entry name" value="Spt5-NGN"/>
    <property type="match status" value="1"/>
</dbReference>
<accession>A0A6P6VPG8</accession>
<dbReference type="InterPro" id="IPR039385">
    <property type="entry name" value="NGN_Euk"/>
</dbReference>
<feature type="compositionally biased region" description="Basic and acidic residues" evidence="4">
    <location>
        <begin position="1501"/>
        <end position="1514"/>
    </location>
</feature>
<reference evidence="7" key="1">
    <citation type="journal article" date="2025" name="Foods">
        <title>Unveiling the Microbial Signatures of Arabica Coffee Cherries: Insights into Ripeness Specific Diversity, Functional Traits, and Implications for Quality and Safety.</title>
        <authorList>
            <consortium name="RefSeq"/>
            <person name="Tenea G.N."/>
            <person name="Cifuentes V."/>
            <person name="Reyes P."/>
            <person name="Cevallos-Vallejos M."/>
        </authorList>
    </citation>
    <scope>NUCLEOTIDE SEQUENCE [LARGE SCALE GENOMIC DNA]</scope>
</reference>
<dbReference type="Pfam" id="PF23291">
    <property type="entry name" value="KOW4_SPT5"/>
    <property type="match status" value="1"/>
</dbReference>
<name>A0A6P6VPG8_COFAR</name>
<feature type="compositionally biased region" description="Low complexity" evidence="4">
    <location>
        <begin position="1648"/>
        <end position="1661"/>
    </location>
</feature>
<feature type="region of interest" description="Disordered" evidence="4">
    <location>
        <begin position="806"/>
        <end position="1773"/>
    </location>
</feature>
<evidence type="ECO:0000256" key="4">
    <source>
        <dbReference type="SAM" id="MobiDB-lite"/>
    </source>
</evidence>
<evidence type="ECO:0000259" key="6">
    <source>
        <dbReference type="SMART" id="SM00739"/>
    </source>
</evidence>
<dbReference type="SMART" id="SM00738">
    <property type="entry name" value="NGN"/>
    <property type="match status" value="1"/>
</dbReference>
<evidence type="ECO:0008006" key="9">
    <source>
        <dbReference type="Google" id="ProtNLM"/>
    </source>
</evidence>
<feature type="compositionally biased region" description="Polar residues" evidence="4">
    <location>
        <begin position="1139"/>
        <end position="1149"/>
    </location>
</feature>
<feature type="domain" description="KOW" evidence="6">
    <location>
        <begin position="479"/>
        <end position="506"/>
    </location>
</feature>
<dbReference type="Pfam" id="PF23042">
    <property type="entry name" value="KOW1_SPT5"/>
    <property type="match status" value="1"/>
</dbReference>
<dbReference type="OrthoDB" id="28901at2759"/>
<feature type="compositionally biased region" description="Polar residues" evidence="4">
    <location>
        <begin position="848"/>
        <end position="863"/>
    </location>
</feature>
<feature type="compositionally biased region" description="Gly residues" evidence="4">
    <location>
        <begin position="1488"/>
        <end position="1497"/>
    </location>
</feature>
<evidence type="ECO:0000313" key="8">
    <source>
        <dbReference type="RefSeq" id="XP_027104908.2"/>
    </source>
</evidence>
<feature type="compositionally biased region" description="Gly residues" evidence="4">
    <location>
        <begin position="1168"/>
        <end position="1193"/>
    </location>
</feature>
<feature type="compositionally biased region" description="Gly residues" evidence="4">
    <location>
        <begin position="1450"/>
        <end position="1466"/>
    </location>
</feature>
<dbReference type="InterPro" id="IPR057936">
    <property type="entry name" value="KOWx_Spt5"/>
</dbReference>
<feature type="compositionally biased region" description="Low complexity" evidence="4">
    <location>
        <begin position="1724"/>
        <end position="1735"/>
    </location>
</feature>
<dbReference type="GeneID" id="113725759"/>
<dbReference type="Gene3D" id="2.30.30.30">
    <property type="match status" value="2"/>
</dbReference>
<organism evidence="7 8">
    <name type="scientific">Coffea arabica</name>
    <name type="common">Arabian coffee</name>
    <dbReference type="NCBI Taxonomy" id="13443"/>
    <lineage>
        <taxon>Eukaryota</taxon>
        <taxon>Viridiplantae</taxon>
        <taxon>Streptophyta</taxon>
        <taxon>Embryophyta</taxon>
        <taxon>Tracheophyta</taxon>
        <taxon>Spermatophyta</taxon>
        <taxon>Magnoliopsida</taxon>
        <taxon>eudicotyledons</taxon>
        <taxon>Gunneridae</taxon>
        <taxon>Pentapetalae</taxon>
        <taxon>asterids</taxon>
        <taxon>lamiids</taxon>
        <taxon>Gentianales</taxon>
        <taxon>Rubiaceae</taxon>
        <taxon>Ixoroideae</taxon>
        <taxon>Gardenieae complex</taxon>
        <taxon>Bertiereae - Coffeeae clade</taxon>
        <taxon>Coffeeae</taxon>
        <taxon>Coffea</taxon>
    </lineage>
</organism>